<comment type="cofactor">
    <cofactor evidence="6">
        <name>Zn(2+)</name>
        <dbReference type="ChEBI" id="CHEBI:29105"/>
    </cofactor>
    <text evidence="6">Binds 1 zinc ion per subunit.</text>
</comment>
<evidence type="ECO:0000256" key="6">
    <source>
        <dbReference type="RuleBase" id="RU003983"/>
    </source>
</evidence>
<feature type="transmembrane region" description="Helical" evidence="8">
    <location>
        <begin position="270"/>
        <end position="296"/>
    </location>
</feature>
<feature type="domain" description="Peptidase M48" evidence="9">
    <location>
        <begin position="204"/>
        <end position="360"/>
    </location>
</feature>
<dbReference type="GO" id="GO:0005743">
    <property type="term" value="C:mitochondrial inner membrane"/>
    <property type="evidence" value="ECO:0007669"/>
    <property type="project" value="TreeGrafter"/>
</dbReference>
<keyword evidence="8" id="KW-0812">Transmembrane</keyword>
<keyword evidence="5 6" id="KW-0482">Metalloprotease</keyword>
<dbReference type="Gene3D" id="3.30.2010.10">
    <property type="entry name" value="Metalloproteases ('zincins'), catalytic domain"/>
    <property type="match status" value="1"/>
</dbReference>
<keyword evidence="8" id="KW-0472">Membrane</keyword>
<evidence type="ECO:0000256" key="1">
    <source>
        <dbReference type="ARBA" id="ARBA00022670"/>
    </source>
</evidence>
<evidence type="ECO:0000313" key="10">
    <source>
        <dbReference type="EMBL" id="KAH8105371.1"/>
    </source>
</evidence>
<dbReference type="AlphaFoldDB" id="A0A8K0XT94"/>
<dbReference type="GO" id="GO:0046872">
    <property type="term" value="F:metal ion binding"/>
    <property type="evidence" value="ECO:0007669"/>
    <property type="project" value="UniProtKB-KW"/>
</dbReference>
<dbReference type="InterPro" id="IPR001915">
    <property type="entry name" value="Peptidase_M48"/>
</dbReference>
<accession>A0A8K0XT94</accession>
<keyword evidence="1 6" id="KW-0645">Protease</keyword>
<feature type="transmembrane region" description="Helical" evidence="8">
    <location>
        <begin position="81"/>
        <end position="99"/>
    </location>
</feature>
<dbReference type="PANTHER" id="PTHR22726:SF1">
    <property type="entry name" value="METALLOENDOPEPTIDASE OMA1, MITOCHONDRIAL"/>
    <property type="match status" value="1"/>
</dbReference>
<dbReference type="Pfam" id="PF01435">
    <property type="entry name" value="Peptidase_M48"/>
    <property type="match status" value="1"/>
</dbReference>
<dbReference type="GO" id="GO:0006515">
    <property type="term" value="P:protein quality control for misfolded or incompletely synthesized proteins"/>
    <property type="evidence" value="ECO:0007669"/>
    <property type="project" value="TreeGrafter"/>
</dbReference>
<keyword evidence="3 6" id="KW-0378">Hydrolase</keyword>
<gene>
    <name evidence="10" type="ORF">BXZ70DRAFT_521374</name>
</gene>
<dbReference type="Proteomes" id="UP000813824">
    <property type="component" value="Unassembled WGS sequence"/>
</dbReference>
<protein>
    <submittedName>
        <fullName evidence="10">Peptidase family M48-domain-containing protein</fullName>
    </submittedName>
</protein>
<keyword evidence="8" id="KW-1133">Transmembrane helix</keyword>
<keyword evidence="2" id="KW-0479">Metal-binding</keyword>
<evidence type="ECO:0000256" key="5">
    <source>
        <dbReference type="ARBA" id="ARBA00023049"/>
    </source>
</evidence>
<name>A0A8K0XT94_9AGAR</name>
<feature type="region of interest" description="Disordered" evidence="7">
    <location>
        <begin position="169"/>
        <end position="193"/>
    </location>
</feature>
<dbReference type="GO" id="GO:0034982">
    <property type="term" value="P:mitochondrial protein processing"/>
    <property type="evidence" value="ECO:0007669"/>
    <property type="project" value="TreeGrafter"/>
</dbReference>
<organism evidence="10 11">
    <name type="scientific">Cristinia sonorae</name>
    <dbReference type="NCBI Taxonomy" id="1940300"/>
    <lineage>
        <taxon>Eukaryota</taxon>
        <taxon>Fungi</taxon>
        <taxon>Dikarya</taxon>
        <taxon>Basidiomycota</taxon>
        <taxon>Agaricomycotina</taxon>
        <taxon>Agaricomycetes</taxon>
        <taxon>Agaricomycetidae</taxon>
        <taxon>Agaricales</taxon>
        <taxon>Pleurotineae</taxon>
        <taxon>Stephanosporaceae</taxon>
        <taxon>Cristinia</taxon>
    </lineage>
</organism>
<comment type="similarity">
    <text evidence="6">Belongs to the peptidase M48 family.</text>
</comment>
<evidence type="ECO:0000256" key="7">
    <source>
        <dbReference type="SAM" id="MobiDB-lite"/>
    </source>
</evidence>
<dbReference type="OrthoDB" id="7464992at2759"/>
<sequence length="393" mass="43675">MLRSLRSRTLSGFRLTSNLTPRSRSLALPTHTHTPAKSKFVPLQTRYFSSNHPHQNRYVRFGGEKGSGGGGGGFSVKELRTGYGVVFILAGTGALYYVLHLEQVPETGRWRFMDVSPKYETELAEESRQQLLHEFKGKILPADHPLTRHVRRVVTRLLDANDLGTLRSSGLPRRLQHQHQSDPDGLWNPDAEEVGRTEDVAPGVGGREWELLVVNDDKVVNAMASYGNVIVFTGILPVAKDEEGLAAILGHEIGHVVARHNSERYSQTKIFIGLAYLLNILGLDFGFSQLALTLLYQLPNSRAHEYEADKIGLSICAKACYDPRASPAMFDRLRKFEGRTWDFMSTHPAGEKRIKQLEAMLPQAYELRAASPACGGMGDAFGAFSEVFGSARW</sequence>
<dbReference type="InterPro" id="IPR051156">
    <property type="entry name" value="Mito/Outer_Membr_Metalloprot"/>
</dbReference>
<evidence type="ECO:0000256" key="8">
    <source>
        <dbReference type="SAM" id="Phobius"/>
    </source>
</evidence>
<reference evidence="10" key="1">
    <citation type="journal article" date="2021" name="New Phytol.">
        <title>Evolutionary innovations through gain and loss of genes in the ectomycorrhizal Boletales.</title>
        <authorList>
            <person name="Wu G."/>
            <person name="Miyauchi S."/>
            <person name="Morin E."/>
            <person name="Kuo A."/>
            <person name="Drula E."/>
            <person name="Varga T."/>
            <person name="Kohler A."/>
            <person name="Feng B."/>
            <person name="Cao Y."/>
            <person name="Lipzen A."/>
            <person name="Daum C."/>
            <person name="Hundley H."/>
            <person name="Pangilinan J."/>
            <person name="Johnson J."/>
            <person name="Barry K."/>
            <person name="LaButti K."/>
            <person name="Ng V."/>
            <person name="Ahrendt S."/>
            <person name="Min B."/>
            <person name="Choi I.G."/>
            <person name="Park H."/>
            <person name="Plett J.M."/>
            <person name="Magnuson J."/>
            <person name="Spatafora J.W."/>
            <person name="Nagy L.G."/>
            <person name="Henrissat B."/>
            <person name="Grigoriev I.V."/>
            <person name="Yang Z.L."/>
            <person name="Xu J."/>
            <person name="Martin F.M."/>
        </authorList>
    </citation>
    <scope>NUCLEOTIDE SEQUENCE</scope>
    <source>
        <strain evidence="10">KKN 215</strain>
    </source>
</reference>
<dbReference type="GO" id="GO:0004222">
    <property type="term" value="F:metalloendopeptidase activity"/>
    <property type="evidence" value="ECO:0007669"/>
    <property type="project" value="InterPro"/>
</dbReference>
<keyword evidence="11" id="KW-1185">Reference proteome</keyword>
<evidence type="ECO:0000256" key="4">
    <source>
        <dbReference type="ARBA" id="ARBA00022833"/>
    </source>
</evidence>
<evidence type="ECO:0000256" key="3">
    <source>
        <dbReference type="ARBA" id="ARBA00022801"/>
    </source>
</evidence>
<comment type="caution">
    <text evidence="10">The sequence shown here is derived from an EMBL/GenBank/DDBJ whole genome shotgun (WGS) entry which is preliminary data.</text>
</comment>
<evidence type="ECO:0000256" key="2">
    <source>
        <dbReference type="ARBA" id="ARBA00022723"/>
    </source>
</evidence>
<dbReference type="PANTHER" id="PTHR22726">
    <property type="entry name" value="METALLOENDOPEPTIDASE OMA1"/>
    <property type="match status" value="1"/>
</dbReference>
<dbReference type="EMBL" id="JAEVFJ010000004">
    <property type="protein sequence ID" value="KAH8105371.1"/>
    <property type="molecule type" value="Genomic_DNA"/>
</dbReference>
<evidence type="ECO:0000259" key="9">
    <source>
        <dbReference type="Pfam" id="PF01435"/>
    </source>
</evidence>
<evidence type="ECO:0000313" key="11">
    <source>
        <dbReference type="Proteomes" id="UP000813824"/>
    </source>
</evidence>
<keyword evidence="4 6" id="KW-0862">Zinc</keyword>
<proteinExistence type="inferred from homology"/>
<dbReference type="CDD" id="cd07331">
    <property type="entry name" value="M48C_Oma1_like"/>
    <property type="match status" value="1"/>
</dbReference>